<reference evidence="2 3" key="1">
    <citation type="journal article" date="2009" name="Stand. Genomic Sci.">
        <title>Complete genome sequence of Stackebrandtia nassauensis type strain (LLR-40K-21).</title>
        <authorList>
            <person name="Munk C."/>
            <person name="Lapidus A."/>
            <person name="Copeland A."/>
            <person name="Jando M."/>
            <person name="Mayilraj S."/>
            <person name="Glavina Del Rio T."/>
            <person name="Nolan M."/>
            <person name="Chen F."/>
            <person name="Lucas S."/>
            <person name="Tice H."/>
            <person name="Cheng J.F."/>
            <person name="Han C."/>
            <person name="Detter J.C."/>
            <person name="Bruce D."/>
            <person name="Goodwin L."/>
            <person name="Chain P."/>
            <person name="Pitluck S."/>
            <person name="Goker M."/>
            <person name="Ovchinikova G."/>
            <person name="Pati A."/>
            <person name="Ivanova N."/>
            <person name="Mavromatis K."/>
            <person name="Chen A."/>
            <person name="Palaniappan K."/>
            <person name="Land M."/>
            <person name="Hauser L."/>
            <person name="Chang Y.J."/>
            <person name="Jeffries C.D."/>
            <person name="Bristow J."/>
            <person name="Eisen J.A."/>
            <person name="Markowitz V."/>
            <person name="Hugenholtz P."/>
            <person name="Kyrpides N.C."/>
            <person name="Klenk H.P."/>
        </authorList>
    </citation>
    <scope>NUCLEOTIDE SEQUENCE [LARGE SCALE GENOMIC DNA]</scope>
    <source>
        <strain evidence="3">DSM 44728 / CIP 108903 / NRRL B-16338 / NBRC 102104 / LLR-40K-21</strain>
    </source>
</reference>
<dbReference type="HOGENOM" id="CLU_054700_0_0_11"/>
<organism evidence="2 3">
    <name type="scientific">Stackebrandtia nassauensis (strain DSM 44728 / CIP 108903 / NRRL B-16338 / NBRC 102104 / LLR-40K-21)</name>
    <dbReference type="NCBI Taxonomy" id="446470"/>
    <lineage>
        <taxon>Bacteria</taxon>
        <taxon>Bacillati</taxon>
        <taxon>Actinomycetota</taxon>
        <taxon>Actinomycetes</taxon>
        <taxon>Glycomycetales</taxon>
        <taxon>Glycomycetaceae</taxon>
        <taxon>Stackebrandtia</taxon>
    </lineage>
</organism>
<dbReference type="Proteomes" id="UP000000844">
    <property type="component" value="Chromosome"/>
</dbReference>
<evidence type="ECO:0000313" key="2">
    <source>
        <dbReference type="EMBL" id="ADD43862.1"/>
    </source>
</evidence>
<feature type="domain" description="AAA+ ATPase" evidence="1">
    <location>
        <begin position="69"/>
        <end position="267"/>
    </location>
</feature>
<name>D3Q2C9_STANL</name>
<dbReference type="AlphaFoldDB" id="D3Q2C9"/>
<dbReference type="EMBL" id="CP001778">
    <property type="protein sequence ID" value="ADD43862.1"/>
    <property type="molecule type" value="Genomic_DNA"/>
</dbReference>
<dbReference type="SUPFAM" id="SSF52540">
    <property type="entry name" value="P-loop containing nucleoside triphosphate hydrolases"/>
    <property type="match status" value="1"/>
</dbReference>
<dbReference type="Gene3D" id="3.40.50.300">
    <property type="entry name" value="P-loop containing nucleotide triphosphate hydrolases"/>
    <property type="match status" value="1"/>
</dbReference>
<dbReference type="OrthoDB" id="9773982at2"/>
<proteinExistence type="predicted"/>
<dbReference type="eggNOG" id="COG0467">
    <property type="taxonomic scope" value="Bacteria"/>
</dbReference>
<evidence type="ECO:0000313" key="3">
    <source>
        <dbReference type="Proteomes" id="UP000000844"/>
    </source>
</evidence>
<dbReference type="KEGG" id="sna:Snas_4213"/>
<dbReference type="InterPro" id="IPR003593">
    <property type="entry name" value="AAA+_ATPase"/>
</dbReference>
<evidence type="ECO:0000259" key="1">
    <source>
        <dbReference type="SMART" id="SM00382"/>
    </source>
</evidence>
<gene>
    <name evidence="2" type="ordered locus">Snas_4213</name>
</gene>
<keyword evidence="3" id="KW-1185">Reference proteome</keyword>
<dbReference type="RefSeq" id="WP_013019433.1">
    <property type="nucleotide sequence ID" value="NC_013947.1"/>
</dbReference>
<dbReference type="InterPro" id="IPR027417">
    <property type="entry name" value="P-loop_NTPase"/>
</dbReference>
<protein>
    <submittedName>
        <fullName evidence="2">AAA ATPase</fullName>
    </submittedName>
</protein>
<dbReference type="Pfam" id="PF13481">
    <property type="entry name" value="AAA_25"/>
    <property type="match status" value="1"/>
</dbReference>
<sequence length="364" mass="38576">MTTLDGAGEPVDPQELARLIVARHIGDVPELAAEADLHAHLKQGGAWVLDVPDRPSAVWGSGDEVLWASGEALMVCGGQGSGKTTLAHQLIRARLGLDNSLLGFPVQPGNRRVLYLGMDRPQQAARAMRRIMGETDRRILDAHLRVWPGPPPADVGKHPNTLVDLATEADADTIVVDSLKDAAVGLVDDVVGATYNRARQQALAAGIEILELHHNRKTGSSGGTPDSISDIYGSTWLTSGAGSVLMLSSEPGDAIVEARHLKQPAADCGPLRIVHDHASGRSSLDDPVDLVELAERCDGITAADAACRLFESATPTRNQTEKARRKLDRLVETGALRRTGGGRGRGKQAAYLPVVAASGWETDA</sequence>
<accession>D3Q2C9</accession>
<dbReference type="SMART" id="SM00382">
    <property type="entry name" value="AAA"/>
    <property type="match status" value="1"/>
</dbReference>
<dbReference type="STRING" id="446470.Snas_4213"/>